<dbReference type="InParanoid" id="A7RJG6"/>
<evidence type="ECO:0000313" key="2">
    <source>
        <dbReference type="Proteomes" id="UP000001593"/>
    </source>
</evidence>
<organism evidence="1 2">
    <name type="scientific">Nematostella vectensis</name>
    <name type="common">Starlet sea anemone</name>
    <dbReference type="NCBI Taxonomy" id="45351"/>
    <lineage>
        <taxon>Eukaryota</taxon>
        <taxon>Metazoa</taxon>
        <taxon>Cnidaria</taxon>
        <taxon>Anthozoa</taxon>
        <taxon>Hexacorallia</taxon>
        <taxon>Actiniaria</taxon>
        <taxon>Edwardsiidae</taxon>
        <taxon>Nematostella</taxon>
    </lineage>
</organism>
<dbReference type="EMBL" id="DS469514">
    <property type="protein sequence ID" value="EDO48374.1"/>
    <property type="molecule type" value="Genomic_DNA"/>
</dbReference>
<dbReference type="Proteomes" id="UP000001593">
    <property type="component" value="Unassembled WGS sequence"/>
</dbReference>
<dbReference type="PANTHER" id="PTHR47510">
    <property type="entry name" value="REVERSE TRANSCRIPTASE DOMAIN-CONTAINING PROTEIN"/>
    <property type="match status" value="1"/>
</dbReference>
<keyword evidence="2" id="KW-1185">Reference proteome</keyword>
<gene>
    <name evidence="1" type="ORF">NEMVEDRAFT_v1g198011</name>
</gene>
<evidence type="ECO:0000313" key="1">
    <source>
        <dbReference type="EMBL" id="EDO48374.1"/>
    </source>
</evidence>
<name>A7RJG6_NEMVE</name>
<dbReference type="PANTHER" id="PTHR47510:SF3">
    <property type="entry name" value="ENDO_EXONUCLEASE_PHOSPHATASE DOMAIN-CONTAINING PROTEIN"/>
    <property type="match status" value="1"/>
</dbReference>
<accession>A7RJG6</accession>
<protein>
    <submittedName>
        <fullName evidence="1">Uncharacterized protein</fullName>
    </submittedName>
</protein>
<reference evidence="1 2" key="1">
    <citation type="journal article" date="2007" name="Science">
        <title>Sea anemone genome reveals ancestral eumetazoan gene repertoire and genomic organization.</title>
        <authorList>
            <person name="Putnam N.H."/>
            <person name="Srivastava M."/>
            <person name="Hellsten U."/>
            <person name="Dirks B."/>
            <person name="Chapman J."/>
            <person name="Salamov A."/>
            <person name="Terry A."/>
            <person name="Shapiro H."/>
            <person name="Lindquist E."/>
            <person name="Kapitonov V.V."/>
            <person name="Jurka J."/>
            <person name="Genikhovich G."/>
            <person name="Grigoriev I.V."/>
            <person name="Lucas S.M."/>
            <person name="Steele R.E."/>
            <person name="Finnerty J.R."/>
            <person name="Technau U."/>
            <person name="Martindale M.Q."/>
            <person name="Rokhsar D.S."/>
        </authorList>
    </citation>
    <scope>NUCLEOTIDE SEQUENCE [LARGE SCALE GENOMIC DNA]</scope>
    <source>
        <strain evidence="2">CH2 X CH6</strain>
    </source>
</reference>
<dbReference type="HOGENOM" id="CLU_1919541_0_0_1"/>
<dbReference type="PhylomeDB" id="A7RJG6"/>
<proteinExistence type="predicted"/>
<dbReference type="AlphaFoldDB" id="A7RJG6"/>
<sequence>MSSNENNDIDTDWQNWKDLFLAAVADHVPSKKLRGRNPVPWMNGTILDLIKKKETTRRRLKKTPAKASLREKFKALRAEVKQALRESRENFFQSLERDYKNNTKRFWRKFRDSLRKKKKKSDEVYGRDGNEG</sequence>